<dbReference type="GO" id="GO:0015288">
    <property type="term" value="F:porin activity"/>
    <property type="evidence" value="ECO:0007669"/>
    <property type="project" value="UniProtKB-KW"/>
</dbReference>
<evidence type="ECO:0008006" key="11">
    <source>
        <dbReference type="Google" id="ProtNLM"/>
    </source>
</evidence>
<gene>
    <name evidence="9" type="ORF">HPP92_009542</name>
</gene>
<keyword evidence="6" id="KW-0406">Ion transport</keyword>
<dbReference type="InterPro" id="IPR023614">
    <property type="entry name" value="Porin_dom_sf"/>
</dbReference>
<evidence type="ECO:0000256" key="4">
    <source>
        <dbReference type="ARBA" id="ARBA00022452"/>
    </source>
</evidence>
<keyword evidence="7" id="KW-0626">Porin</keyword>
<proteinExistence type="inferred from homology"/>
<keyword evidence="3" id="KW-0813">Transport</keyword>
<dbReference type="Gene3D" id="2.40.160.10">
    <property type="entry name" value="Porin"/>
    <property type="match status" value="1"/>
</dbReference>
<dbReference type="Pfam" id="PF01459">
    <property type="entry name" value="Porin_3"/>
    <property type="match status" value="1"/>
</dbReference>
<evidence type="ECO:0000256" key="8">
    <source>
        <dbReference type="ARBA" id="ARBA00023136"/>
    </source>
</evidence>
<accession>A0A835RFI5</accession>
<name>A0A835RFI5_VANPL</name>
<reference evidence="9 10" key="1">
    <citation type="journal article" date="2020" name="Nat. Food">
        <title>A phased Vanilla planifolia genome enables genetic improvement of flavour and production.</title>
        <authorList>
            <person name="Hasing T."/>
            <person name="Tang H."/>
            <person name="Brym M."/>
            <person name="Khazi F."/>
            <person name="Huang T."/>
            <person name="Chambers A.H."/>
        </authorList>
    </citation>
    <scope>NUCLEOTIDE SEQUENCE [LARGE SCALE GENOMIC DNA]</scope>
    <source>
        <tissue evidence="9">Leaf</tissue>
    </source>
</reference>
<comment type="subcellular location">
    <subcellularLocation>
        <location evidence="1">Membrane</location>
    </subcellularLocation>
</comment>
<organism evidence="9 10">
    <name type="scientific">Vanilla planifolia</name>
    <name type="common">Vanilla</name>
    <dbReference type="NCBI Taxonomy" id="51239"/>
    <lineage>
        <taxon>Eukaryota</taxon>
        <taxon>Viridiplantae</taxon>
        <taxon>Streptophyta</taxon>
        <taxon>Embryophyta</taxon>
        <taxon>Tracheophyta</taxon>
        <taxon>Spermatophyta</taxon>
        <taxon>Magnoliopsida</taxon>
        <taxon>Liliopsida</taxon>
        <taxon>Asparagales</taxon>
        <taxon>Orchidaceae</taxon>
        <taxon>Vanilloideae</taxon>
        <taxon>Vanilleae</taxon>
        <taxon>Vanilla</taxon>
    </lineage>
</organism>
<dbReference type="InterPro" id="IPR001925">
    <property type="entry name" value="Porin_Euk"/>
</dbReference>
<evidence type="ECO:0000256" key="7">
    <source>
        <dbReference type="ARBA" id="ARBA00023114"/>
    </source>
</evidence>
<sequence length="275" mass="29713">MKGPGLFSDIGKKARDLLTRDYSYDQKLTISTYSASGVCLTSGAVKKGGLYAFDVSTQYKYKNSLVDVKIDTDSNITTTITVSEILPSTKTITTFKLPEYNTGKLEFQYFHDHAALASVVALKQNPVVDLSAVVGVHGVAFGAEAGFDTSSGSFTKYNAGLGLKKHEYEVSVVLADKGDTLRASYLYHIDEKQASSAVAEITRKFSTNENIFTVGAAYELDPLTTVKARLNNSGKLGALLQHEVSPRSVLTISGEFETKALDRTPKFGLALALKP</sequence>
<dbReference type="GO" id="GO:0005741">
    <property type="term" value="C:mitochondrial outer membrane"/>
    <property type="evidence" value="ECO:0007669"/>
    <property type="project" value="InterPro"/>
</dbReference>
<dbReference type="EMBL" id="JADCNL010000004">
    <property type="protein sequence ID" value="KAG0485463.1"/>
    <property type="molecule type" value="Genomic_DNA"/>
</dbReference>
<dbReference type="PANTHER" id="PTHR11743">
    <property type="entry name" value="VOLTAGE-DEPENDENT ANION-SELECTIVE CHANNEL"/>
    <property type="match status" value="1"/>
</dbReference>
<dbReference type="AlphaFoldDB" id="A0A835RFI5"/>
<dbReference type="GO" id="GO:0046930">
    <property type="term" value="C:pore complex"/>
    <property type="evidence" value="ECO:0007669"/>
    <property type="project" value="UniProtKB-KW"/>
</dbReference>
<keyword evidence="8" id="KW-0472">Membrane</keyword>
<keyword evidence="10" id="KW-1185">Reference proteome</keyword>
<evidence type="ECO:0000256" key="1">
    <source>
        <dbReference type="ARBA" id="ARBA00004370"/>
    </source>
</evidence>
<evidence type="ECO:0000313" key="9">
    <source>
        <dbReference type="EMBL" id="KAG0485463.1"/>
    </source>
</evidence>
<dbReference type="CDD" id="cd07306">
    <property type="entry name" value="Porin3_VDAC"/>
    <property type="match status" value="1"/>
</dbReference>
<comment type="caution">
    <text evidence="9">The sequence shown here is derived from an EMBL/GenBank/DDBJ whole genome shotgun (WGS) entry which is preliminary data.</text>
</comment>
<evidence type="ECO:0000256" key="6">
    <source>
        <dbReference type="ARBA" id="ARBA00023065"/>
    </source>
</evidence>
<evidence type="ECO:0000256" key="5">
    <source>
        <dbReference type="ARBA" id="ARBA00022692"/>
    </source>
</evidence>
<dbReference type="OrthoDB" id="678233at2759"/>
<keyword evidence="4" id="KW-1134">Transmembrane beta strand</keyword>
<dbReference type="GO" id="GO:0008308">
    <property type="term" value="F:voltage-gated monoatomic anion channel activity"/>
    <property type="evidence" value="ECO:0007669"/>
    <property type="project" value="InterPro"/>
</dbReference>
<keyword evidence="5" id="KW-0812">Transmembrane</keyword>
<dbReference type="PROSITE" id="PS00558">
    <property type="entry name" value="EUKARYOTIC_PORIN"/>
    <property type="match status" value="1"/>
</dbReference>
<evidence type="ECO:0000256" key="3">
    <source>
        <dbReference type="ARBA" id="ARBA00022448"/>
    </source>
</evidence>
<dbReference type="PANTHER" id="PTHR11743:SF23">
    <property type="entry name" value="MITOCHONDRIAL OUTER MEMBRANE PROTEIN PORIN 5-RELATED"/>
    <property type="match status" value="1"/>
</dbReference>
<protein>
    <recommendedName>
        <fullName evidence="11">Mitochondrial outer membrane protein porin 5</fullName>
    </recommendedName>
</protein>
<comment type="similarity">
    <text evidence="2">Belongs to the eukaryotic mitochondrial porin (TC 1.B.8.1) family.</text>
</comment>
<evidence type="ECO:0000313" key="10">
    <source>
        <dbReference type="Proteomes" id="UP000636800"/>
    </source>
</evidence>
<dbReference type="Proteomes" id="UP000636800">
    <property type="component" value="Unassembled WGS sequence"/>
</dbReference>
<evidence type="ECO:0000256" key="2">
    <source>
        <dbReference type="ARBA" id="ARBA00009624"/>
    </source>
</evidence>
<dbReference type="FunFam" id="2.40.160.10:FF:000003">
    <property type="entry name" value="Outer mitochondrial membrane protein porin"/>
    <property type="match status" value="1"/>
</dbReference>
<dbReference type="InterPro" id="IPR027246">
    <property type="entry name" value="Porin_Euk/Tom40"/>
</dbReference>